<dbReference type="EMBL" id="JASBWV010000003">
    <property type="protein sequence ID" value="KAJ9127206.1"/>
    <property type="molecule type" value="Genomic_DNA"/>
</dbReference>
<accession>A0ACC2XU80</accession>
<evidence type="ECO:0000313" key="2">
    <source>
        <dbReference type="Proteomes" id="UP001234202"/>
    </source>
</evidence>
<name>A0ACC2XU80_9TREE</name>
<dbReference type="Proteomes" id="UP001234202">
    <property type="component" value="Unassembled WGS sequence"/>
</dbReference>
<protein>
    <submittedName>
        <fullName evidence="1">Uncharacterized protein</fullName>
    </submittedName>
</protein>
<reference evidence="1" key="1">
    <citation type="submission" date="2023-04" db="EMBL/GenBank/DDBJ databases">
        <title>Draft Genome sequencing of Naganishia species isolated from polar environments using Oxford Nanopore Technology.</title>
        <authorList>
            <person name="Leo P."/>
            <person name="Venkateswaran K."/>
        </authorList>
    </citation>
    <scope>NUCLEOTIDE SEQUENCE</scope>
    <source>
        <strain evidence="1">DBVPG 5303</strain>
    </source>
</reference>
<sequence>MVAAERMARAQAETRLRQAEENLQAAEAAMRDMQHHLQSLSTLLPPADVGPSSAHAVIPARTYITTHVPYAEFIAFIQHIRLHKPRKPEHVASLPAPSLTTLLSQPFIARSQVEDIDPALRLEQAPDLSWLTRRSVTQAILAGELVIEPVSINTLKGCKEYASMHPADITCSMCGKPVVRKPVYEATENGEQVPPPKHPSTTRNNSTSRFSLKPFFSSPSASPSPSSSPAPATTPRSAPAPTTLFVFRVTTPSDSSTTTDASTSGRMYPLCASGWCLARLRAVCEWWRFVRISMIEVIWRGDDGYALAMSQQGQQRRVSTGLPASKRASVNGSTSVPVTPVHERNGIPGPNCSTEDVSQASSFSVTATNVEPEVASLPKKKSGWSLGFKNLGGGNKGLGLAASKSEPTTVQPAAVEKAELDKSIDFTPVDVTPVDITAFSSSTTAPVTPLPANEPERSVSPSNAGQVTPRAAHLDDAEHDDKEEEEDRPRPASYADSQTSGENTNAFNTPESTSAPLSPEQSVAENVTAPATDHAPADASQGNALPAAETSNVNISSSLPRSDDTTTAPVDETRPSAPPTPTRPGRRAAPPPPPPSGQESPSIAPPAVPQRSRARPVSLTLNERNTHPSVSSPGKVENVTEEEETNKEEDDGKMDVTIVDASASGGFITPDPSAGSLATLVTPTPTRSATAHAPALPPRTSMEKRGSLQSPGIKVRDEVTTNGVIGGGAVQEEVDSWESKTWREVIRLKEEIWKARVGVSEES</sequence>
<evidence type="ECO:0000313" key="1">
    <source>
        <dbReference type="EMBL" id="KAJ9127206.1"/>
    </source>
</evidence>
<organism evidence="1 2">
    <name type="scientific">Naganishia onofrii</name>
    <dbReference type="NCBI Taxonomy" id="1851511"/>
    <lineage>
        <taxon>Eukaryota</taxon>
        <taxon>Fungi</taxon>
        <taxon>Dikarya</taxon>
        <taxon>Basidiomycota</taxon>
        <taxon>Agaricomycotina</taxon>
        <taxon>Tremellomycetes</taxon>
        <taxon>Filobasidiales</taxon>
        <taxon>Filobasidiaceae</taxon>
        <taxon>Naganishia</taxon>
    </lineage>
</organism>
<comment type="caution">
    <text evidence="1">The sequence shown here is derived from an EMBL/GenBank/DDBJ whole genome shotgun (WGS) entry which is preliminary data.</text>
</comment>
<gene>
    <name evidence="1" type="ORF">QFC24_001444</name>
</gene>
<keyword evidence="2" id="KW-1185">Reference proteome</keyword>
<proteinExistence type="predicted"/>